<dbReference type="Gene3D" id="1.10.10.60">
    <property type="entry name" value="Homeodomain-like"/>
    <property type="match status" value="2"/>
</dbReference>
<keyword evidence="2" id="KW-0238">DNA-binding</keyword>
<dbReference type="SUPFAM" id="SSF46689">
    <property type="entry name" value="Homeodomain-like"/>
    <property type="match status" value="2"/>
</dbReference>
<dbReference type="SMART" id="SM00342">
    <property type="entry name" value="HTH_ARAC"/>
    <property type="match status" value="1"/>
</dbReference>
<dbReference type="PROSITE" id="PS01124">
    <property type="entry name" value="HTH_ARAC_FAMILY_2"/>
    <property type="match status" value="1"/>
</dbReference>
<dbReference type="Pfam" id="PF07883">
    <property type="entry name" value="Cupin_2"/>
    <property type="match status" value="1"/>
</dbReference>
<dbReference type="EMBL" id="DVMO01000049">
    <property type="protein sequence ID" value="HIU27384.1"/>
    <property type="molecule type" value="Genomic_DNA"/>
</dbReference>
<dbReference type="Proteomes" id="UP000824091">
    <property type="component" value="Unassembled WGS sequence"/>
</dbReference>
<dbReference type="Pfam" id="PF12833">
    <property type="entry name" value="HTH_18"/>
    <property type="match status" value="1"/>
</dbReference>
<gene>
    <name evidence="5" type="ORF">IAD16_03240</name>
</gene>
<evidence type="ECO:0000256" key="2">
    <source>
        <dbReference type="ARBA" id="ARBA00023125"/>
    </source>
</evidence>
<dbReference type="AlphaFoldDB" id="A0A9D1L718"/>
<dbReference type="InterPro" id="IPR009057">
    <property type="entry name" value="Homeodomain-like_sf"/>
</dbReference>
<dbReference type="PANTHER" id="PTHR43280">
    <property type="entry name" value="ARAC-FAMILY TRANSCRIPTIONAL REGULATOR"/>
    <property type="match status" value="1"/>
</dbReference>
<dbReference type="PANTHER" id="PTHR43280:SF2">
    <property type="entry name" value="HTH-TYPE TRANSCRIPTIONAL REGULATOR EXSA"/>
    <property type="match status" value="1"/>
</dbReference>
<dbReference type="Gene3D" id="2.60.120.10">
    <property type="entry name" value="Jelly Rolls"/>
    <property type="match status" value="1"/>
</dbReference>
<reference evidence="5" key="1">
    <citation type="submission" date="2020-10" db="EMBL/GenBank/DDBJ databases">
        <authorList>
            <person name="Gilroy R."/>
        </authorList>
    </citation>
    <scope>NUCLEOTIDE SEQUENCE</scope>
    <source>
        <strain evidence="5">11300</strain>
    </source>
</reference>
<keyword evidence="3" id="KW-0804">Transcription</keyword>
<comment type="caution">
    <text evidence="5">The sequence shown here is derived from an EMBL/GenBank/DDBJ whole genome shotgun (WGS) entry which is preliminary data.</text>
</comment>
<reference evidence="5" key="2">
    <citation type="journal article" date="2021" name="PeerJ">
        <title>Extensive microbial diversity within the chicken gut microbiome revealed by metagenomics and culture.</title>
        <authorList>
            <person name="Gilroy R."/>
            <person name="Ravi A."/>
            <person name="Getino M."/>
            <person name="Pursley I."/>
            <person name="Horton D.L."/>
            <person name="Alikhan N.F."/>
            <person name="Baker D."/>
            <person name="Gharbi K."/>
            <person name="Hall N."/>
            <person name="Watson M."/>
            <person name="Adriaenssens E.M."/>
            <person name="Foster-Nyarko E."/>
            <person name="Jarju S."/>
            <person name="Secka A."/>
            <person name="Antonio M."/>
            <person name="Oren A."/>
            <person name="Chaudhuri R.R."/>
            <person name="La Ragione R."/>
            <person name="Hildebrand F."/>
            <person name="Pallen M.J."/>
        </authorList>
    </citation>
    <scope>NUCLEOTIDE SEQUENCE</scope>
    <source>
        <strain evidence="5">11300</strain>
    </source>
</reference>
<dbReference type="SUPFAM" id="SSF51182">
    <property type="entry name" value="RmlC-like cupins"/>
    <property type="match status" value="1"/>
</dbReference>
<dbReference type="InterPro" id="IPR014710">
    <property type="entry name" value="RmlC-like_jellyroll"/>
</dbReference>
<feature type="domain" description="HTH araC/xylS-type" evidence="4">
    <location>
        <begin position="178"/>
        <end position="276"/>
    </location>
</feature>
<evidence type="ECO:0000256" key="1">
    <source>
        <dbReference type="ARBA" id="ARBA00023015"/>
    </source>
</evidence>
<dbReference type="InterPro" id="IPR011051">
    <property type="entry name" value="RmlC_Cupin_sf"/>
</dbReference>
<evidence type="ECO:0000313" key="6">
    <source>
        <dbReference type="Proteomes" id="UP000824091"/>
    </source>
</evidence>
<evidence type="ECO:0000259" key="4">
    <source>
        <dbReference type="PROSITE" id="PS01124"/>
    </source>
</evidence>
<evidence type="ECO:0000256" key="3">
    <source>
        <dbReference type="ARBA" id="ARBA00023163"/>
    </source>
</evidence>
<keyword evidence="1" id="KW-0805">Transcription regulation</keyword>
<proteinExistence type="predicted"/>
<evidence type="ECO:0000313" key="5">
    <source>
        <dbReference type="EMBL" id="HIU27384.1"/>
    </source>
</evidence>
<dbReference type="GO" id="GO:0043565">
    <property type="term" value="F:sequence-specific DNA binding"/>
    <property type="evidence" value="ECO:0007669"/>
    <property type="project" value="InterPro"/>
</dbReference>
<dbReference type="InterPro" id="IPR018060">
    <property type="entry name" value="HTH_AraC"/>
</dbReference>
<protein>
    <submittedName>
        <fullName evidence="5">AraC family transcriptional regulator</fullName>
    </submittedName>
</protein>
<name>A0A9D1L718_9FIRM</name>
<organism evidence="5 6">
    <name type="scientific">Candidatus Fimisoma avicola</name>
    <dbReference type="NCBI Taxonomy" id="2840826"/>
    <lineage>
        <taxon>Bacteria</taxon>
        <taxon>Bacillati</taxon>
        <taxon>Bacillota</taxon>
        <taxon>Clostridia</taxon>
        <taxon>Eubacteriales</taxon>
        <taxon>Candidatus Fimisoma</taxon>
    </lineage>
</organism>
<sequence>MLFEKLSYQDDFPINITIASIEEYPIHFHQDIEFLYVLKGKIDLKNGYCVYTLHEGDIFVNAGQEVHSMQSVDDEENIVALIQISTRYFSQYFPNLGKACYRTYSKKATNSRLDTLREMLLQIILQYNIRSFNYKNECIRLMKEVIDCLDRYFNLFAFEGDMAINMESVDQISIDRISRIINYIYQNYSEKIRLEELASMEHLSMFYVSHIIKNCTGKNFREFLCFARAERSEILLLDTNKKISQIAKEVGFSTTAYYEKYFMKWFKRTPEDHRAHYQTLVKSETHPEKITLIQPSQAIYLIKNTLSALNSQDSNASISRLSLEIDVNEKDRDPEPLEPFYHTLEVQITTDDYRALGAGLIHLLDQLKPAKISLLNSESDRDEDVSALYSCLRDTGYYVIRSPLSGDARQVISYGNDSIAKPINILDETILSGDTEISMRLRDHGDGGRRLLYGQSGVITHNGIKKPSYYAYLLLSRLRGHIVAHDKYYCVIRADENSPRYFVITYNYNDEIYNMCKSSASIYQAKSILDNFNDEADFLFNIDIPPGTYSVMKYGLHQSNNIFSYYSALSFSDDSRFWHDFSDLFPTNPLLDIYQEEVSDGFHLSMALQGADIQLAVISPMEGTEQDV</sequence>
<accession>A0A9D1L718</accession>
<dbReference type="CDD" id="cd02208">
    <property type="entry name" value="cupin_RmlC-like"/>
    <property type="match status" value="1"/>
</dbReference>
<dbReference type="InterPro" id="IPR013096">
    <property type="entry name" value="Cupin_2"/>
</dbReference>
<dbReference type="GO" id="GO:0003700">
    <property type="term" value="F:DNA-binding transcription factor activity"/>
    <property type="evidence" value="ECO:0007669"/>
    <property type="project" value="InterPro"/>
</dbReference>